<feature type="region of interest" description="Disordered" evidence="1">
    <location>
        <begin position="1"/>
        <end position="20"/>
    </location>
</feature>
<accession>A0ABU7ZSK3</accession>
<keyword evidence="3" id="KW-1185">Reference proteome</keyword>
<proteinExistence type="predicted"/>
<gene>
    <name evidence="2" type="ORF">V6L76_17450</name>
</gene>
<protein>
    <submittedName>
        <fullName evidence="2">Uncharacterized protein</fullName>
    </submittedName>
</protein>
<comment type="caution">
    <text evidence="2">The sequence shown here is derived from an EMBL/GenBank/DDBJ whole genome shotgun (WGS) entry which is preliminary data.</text>
</comment>
<dbReference type="Proteomes" id="UP001380822">
    <property type="component" value="Unassembled WGS sequence"/>
</dbReference>
<evidence type="ECO:0000313" key="2">
    <source>
        <dbReference type="EMBL" id="MEH0098052.1"/>
    </source>
</evidence>
<dbReference type="RefSeq" id="WP_334252394.1">
    <property type="nucleotide sequence ID" value="NZ_JBAKBE010000011.1"/>
</dbReference>
<feature type="region of interest" description="Disordered" evidence="1">
    <location>
        <begin position="59"/>
        <end position="89"/>
    </location>
</feature>
<reference evidence="2 3" key="1">
    <citation type="submission" date="2024-02" db="EMBL/GenBank/DDBJ databases">
        <title>A new putative Pannonibacter species isolated from two cases of bloodstream infections in paediatric patients.</title>
        <authorList>
            <person name="Castellana S."/>
            <person name="De Laurentiis V."/>
            <person name="Grassi M."/>
            <person name="De Leonardis F."/>
            <person name="Mosca A."/>
            <person name="De Carlo C."/>
            <person name="Sparapano E."/>
            <person name="Ronga L."/>
            <person name="Santacroce L."/>
            <person name="Chironna M."/>
            <person name="De Robertis A."/>
            <person name="Bianco A."/>
            <person name="Del Sambro L."/>
            <person name="Capozzi L."/>
            <person name="Parisi A."/>
        </authorList>
    </citation>
    <scope>NUCLEOTIDE SEQUENCE [LARGE SCALE GENOMIC DNA]</scope>
    <source>
        <strain evidence="2 3">Pt2</strain>
    </source>
</reference>
<sequence>MARLDDPQSEAAGAEELRRQRGKLLELADRHRWRLHRMPELRRQLTEITTQLMRAEMERQAAQIAAQATEQETADGHHGTQQPYWWEDY</sequence>
<organism evidence="2 3">
    <name type="scientific">Pannonibacter anstelovis</name>
    <dbReference type="NCBI Taxonomy" id="3121537"/>
    <lineage>
        <taxon>Bacteria</taxon>
        <taxon>Pseudomonadati</taxon>
        <taxon>Pseudomonadota</taxon>
        <taxon>Alphaproteobacteria</taxon>
        <taxon>Hyphomicrobiales</taxon>
        <taxon>Stappiaceae</taxon>
        <taxon>Pannonibacter</taxon>
    </lineage>
</organism>
<name>A0ABU7ZSK3_9HYPH</name>
<feature type="compositionally biased region" description="Low complexity" evidence="1">
    <location>
        <begin position="60"/>
        <end position="71"/>
    </location>
</feature>
<evidence type="ECO:0000313" key="3">
    <source>
        <dbReference type="Proteomes" id="UP001380822"/>
    </source>
</evidence>
<evidence type="ECO:0000256" key="1">
    <source>
        <dbReference type="SAM" id="MobiDB-lite"/>
    </source>
</evidence>
<dbReference type="EMBL" id="JBAKBE010000011">
    <property type="protein sequence ID" value="MEH0098052.1"/>
    <property type="molecule type" value="Genomic_DNA"/>
</dbReference>